<dbReference type="InterPro" id="IPR043216">
    <property type="entry name" value="PAP-like"/>
</dbReference>
<dbReference type="GO" id="GO:0046839">
    <property type="term" value="P:phospholipid dephosphorylation"/>
    <property type="evidence" value="ECO:0007669"/>
    <property type="project" value="TreeGrafter"/>
</dbReference>
<feature type="transmembrane region" description="Helical" evidence="1">
    <location>
        <begin position="12"/>
        <end position="33"/>
    </location>
</feature>
<dbReference type="GO" id="GO:0008195">
    <property type="term" value="F:phosphatidate phosphatase activity"/>
    <property type="evidence" value="ECO:0007669"/>
    <property type="project" value="TreeGrafter"/>
</dbReference>
<dbReference type="Proteomes" id="UP000729913">
    <property type="component" value="Unassembled WGS sequence"/>
</dbReference>
<dbReference type="GO" id="GO:0005886">
    <property type="term" value="C:plasma membrane"/>
    <property type="evidence" value="ECO:0007669"/>
    <property type="project" value="TreeGrafter"/>
</dbReference>
<protein>
    <recommendedName>
        <fullName evidence="2">Phosphatidic acid phosphatase type 2/haloperoxidase domain-containing protein</fullName>
    </recommendedName>
</protein>
<feature type="transmembrane region" description="Helical" evidence="1">
    <location>
        <begin position="60"/>
        <end position="79"/>
    </location>
</feature>
<dbReference type="PANTHER" id="PTHR10165">
    <property type="entry name" value="LIPID PHOSPHATE PHOSPHATASE"/>
    <property type="match status" value="1"/>
</dbReference>
<dbReference type="AlphaFoldDB" id="A0A8J5QKZ5"/>
<reference evidence="3" key="2">
    <citation type="submission" date="2021-04" db="EMBL/GenBank/DDBJ databases">
        <title>Genome-wide patterns of bracovirus chromosomal integration into multiple host tissues during parasitism.</title>
        <authorList>
            <person name="Chebbi M.A.C."/>
        </authorList>
    </citation>
    <scope>NUCLEOTIDE SEQUENCE</scope>
    <source>
        <tissue evidence="3">Whole body</tissue>
    </source>
</reference>
<keyword evidence="1" id="KW-0472">Membrane</keyword>
<keyword evidence="1" id="KW-0812">Transmembrane</keyword>
<keyword evidence="1" id="KW-1133">Transmembrane helix</keyword>
<dbReference type="PANTHER" id="PTHR10165:SF103">
    <property type="entry name" value="PHOSPHOLIPID PHOSPHATASE HOMOLOG 1.2 HOMOLOG"/>
    <property type="match status" value="1"/>
</dbReference>
<dbReference type="InterPro" id="IPR000326">
    <property type="entry name" value="PAP2/HPO"/>
</dbReference>
<gene>
    <name evidence="3" type="ORF">G9C98_001290</name>
</gene>
<organism evidence="3 4">
    <name type="scientific">Cotesia typhae</name>
    <dbReference type="NCBI Taxonomy" id="2053667"/>
    <lineage>
        <taxon>Eukaryota</taxon>
        <taxon>Metazoa</taxon>
        <taxon>Ecdysozoa</taxon>
        <taxon>Arthropoda</taxon>
        <taxon>Hexapoda</taxon>
        <taxon>Insecta</taxon>
        <taxon>Pterygota</taxon>
        <taxon>Neoptera</taxon>
        <taxon>Endopterygota</taxon>
        <taxon>Hymenoptera</taxon>
        <taxon>Apocrita</taxon>
        <taxon>Ichneumonoidea</taxon>
        <taxon>Braconidae</taxon>
        <taxon>Microgastrinae</taxon>
        <taxon>Cotesia</taxon>
    </lineage>
</organism>
<dbReference type="Pfam" id="PF01569">
    <property type="entry name" value="PAP2"/>
    <property type="match status" value="1"/>
</dbReference>
<name>A0A8J5QKZ5_9HYME</name>
<dbReference type="GO" id="GO:0007165">
    <property type="term" value="P:signal transduction"/>
    <property type="evidence" value="ECO:0007669"/>
    <property type="project" value="TreeGrafter"/>
</dbReference>
<evidence type="ECO:0000256" key="1">
    <source>
        <dbReference type="SAM" id="Phobius"/>
    </source>
</evidence>
<comment type="caution">
    <text evidence="3">The sequence shown here is derived from an EMBL/GenBank/DDBJ whole genome shotgun (WGS) entry which is preliminary data.</text>
</comment>
<dbReference type="EMBL" id="JAAOIC020000068">
    <property type="protein sequence ID" value="KAG8034205.1"/>
    <property type="molecule type" value="Genomic_DNA"/>
</dbReference>
<feature type="domain" description="Phosphatidic acid phosphatase type 2/haloperoxidase" evidence="2">
    <location>
        <begin position="109"/>
        <end position="217"/>
    </location>
</feature>
<reference evidence="3" key="1">
    <citation type="submission" date="2020-03" db="EMBL/GenBank/DDBJ databases">
        <authorList>
            <person name="Chebbi M.A."/>
            <person name="Drezen J.M."/>
        </authorList>
    </citation>
    <scope>NUCLEOTIDE SEQUENCE</scope>
    <source>
        <tissue evidence="3">Whole body</tissue>
    </source>
</reference>
<dbReference type="OrthoDB" id="8907274at2759"/>
<accession>A0A8J5QKZ5</accession>
<evidence type="ECO:0000259" key="2">
    <source>
        <dbReference type="Pfam" id="PF01569"/>
    </source>
</evidence>
<evidence type="ECO:0000313" key="4">
    <source>
        <dbReference type="Proteomes" id="UP000729913"/>
    </source>
</evidence>
<keyword evidence="4" id="KW-1185">Reference proteome</keyword>
<dbReference type="GO" id="GO:0006644">
    <property type="term" value="P:phospholipid metabolic process"/>
    <property type="evidence" value="ECO:0007669"/>
    <property type="project" value="InterPro"/>
</dbReference>
<sequence>MIVLRESKFKKISVEIFCLVILAAALIPTNFYIEPHNRGFFCNDQTIMYPRVLKETVSNLTLGIIALIFLILIIIGEIFHARKTRSSQQLLTFKVPNWITLIYHKAGTYLIGGITTVLIGDVIKLTVGRLRPHFLDVCAPNIDCTLATNLNRYVGPGEFVCTSNFTDDLRNARLSFPSSHSSTLTYVGVYFIVNKISILNDYNYDYQTIITIIILVLLTIENNIQKFKNAKIFSPIHCCVGNLVYFNDENLGLFSPLE</sequence>
<evidence type="ECO:0000313" key="3">
    <source>
        <dbReference type="EMBL" id="KAG8034205.1"/>
    </source>
</evidence>
<proteinExistence type="predicted"/>